<dbReference type="Gene3D" id="3.40.50.720">
    <property type="entry name" value="NAD(P)-binding Rossmann-like Domain"/>
    <property type="match status" value="1"/>
</dbReference>
<dbReference type="InterPro" id="IPR036291">
    <property type="entry name" value="NAD(P)-bd_dom_sf"/>
</dbReference>
<evidence type="ECO:0000313" key="3">
    <source>
        <dbReference type="Proteomes" id="UP001501690"/>
    </source>
</evidence>
<dbReference type="CDD" id="cd05233">
    <property type="entry name" value="SDR_c"/>
    <property type="match status" value="1"/>
</dbReference>
<keyword evidence="3" id="KW-1185">Reference proteome</keyword>
<name>A0ABP4U1C4_9MICO</name>
<evidence type="ECO:0000256" key="1">
    <source>
        <dbReference type="ARBA" id="ARBA00006484"/>
    </source>
</evidence>
<dbReference type="EMBL" id="BAAAPL010000001">
    <property type="protein sequence ID" value="GAA1696436.1"/>
    <property type="molecule type" value="Genomic_DNA"/>
</dbReference>
<accession>A0ABP4U1C4</accession>
<dbReference type="SUPFAM" id="SSF51735">
    <property type="entry name" value="NAD(P)-binding Rossmann-fold domains"/>
    <property type="match status" value="1"/>
</dbReference>
<gene>
    <name evidence="2" type="ORF">GCM10009808_12170</name>
</gene>
<comment type="caution">
    <text evidence="2">The sequence shown here is derived from an EMBL/GenBank/DDBJ whole genome shotgun (WGS) entry which is preliminary data.</text>
</comment>
<dbReference type="Pfam" id="PF13561">
    <property type="entry name" value="adh_short_C2"/>
    <property type="match status" value="1"/>
</dbReference>
<dbReference type="Proteomes" id="UP001501690">
    <property type="component" value="Unassembled WGS sequence"/>
</dbReference>
<reference evidence="3" key="1">
    <citation type="journal article" date="2019" name="Int. J. Syst. Evol. Microbiol.">
        <title>The Global Catalogue of Microorganisms (GCM) 10K type strain sequencing project: providing services to taxonomists for standard genome sequencing and annotation.</title>
        <authorList>
            <consortium name="The Broad Institute Genomics Platform"/>
            <consortium name="The Broad Institute Genome Sequencing Center for Infectious Disease"/>
            <person name="Wu L."/>
            <person name="Ma J."/>
        </authorList>
    </citation>
    <scope>NUCLEOTIDE SEQUENCE [LARGE SCALE GENOMIC DNA]</scope>
    <source>
        <strain evidence="3">JCM 15577</strain>
    </source>
</reference>
<dbReference type="PANTHER" id="PTHR42760">
    <property type="entry name" value="SHORT-CHAIN DEHYDROGENASES/REDUCTASES FAMILY MEMBER"/>
    <property type="match status" value="1"/>
</dbReference>
<organism evidence="2 3">
    <name type="scientific">Microbacterium sediminicola</name>
    <dbReference type="NCBI Taxonomy" id="415210"/>
    <lineage>
        <taxon>Bacteria</taxon>
        <taxon>Bacillati</taxon>
        <taxon>Actinomycetota</taxon>
        <taxon>Actinomycetes</taxon>
        <taxon>Micrococcales</taxon>
        <taxon>Microbacteriaceae</taxon>
        <taxon>Microbacterium</taxon>
    </lineage>
</organism>
<comment type="similarity">
    <text evidence="1">Belongs to the short-chain dehydrogenases/reductases (SDR) family.</text>
</comment>
<dbReference type="PRINTS" id="PR00081">
    <property type="entry name" value="GDHRDH"/>
</dbReference>
<dbReference type="PANTHER" id="PTHR42760:SF122">
    <property type="entry name" value="NAD(P)-BINDING PROTEIN"/>
    <property type="match status" value="1"/>
</dbReference>
<protein>
    <submittedName>
        <fullName evidence="2">SDR family oxidoreductase</fullName>
    </submittedName>
</protein>
<evidence type="ECO:0000313" key="2">
    <source>
        <dbReference type="EMBL" id="GAA1696436.1"/>
    </source>
</evidence>
<proteinExistence type="inferred from homology"/>
<sequence>MATAGEPWLTDKVALVTGGGLSGPDGGVGFAFAWLCARNGARVALLDRDRHAAERAVAVIEAAGGSAMAFDVDVTDQQSCERAFADVAAAWGPIDVLGNSIGGGGTEPLFEGTLAQWQRAIDLNLTSAWIIMRSAQRHMNDGGSIVHVSSGAVEGRGPGLAYTVAKTGLEKLCVGAAASLAPRGIRVNCVRVGMIWGAFAARGISQAQREARARNVILRREGNVWDIASAALFLSTSQSRWITGQILPVDGGGGAPAQVGQVGQAFDEEQA</sequence>
<dbReference type="InterPro" id="IPR002347">
    <property type="entry name" value="SDR_fam"/>
</dbReference>